<dbReference type="SUPFAM" id="SSF52266">
    <property type="entry name" value="SGNH hydrolase"/>
    <property type="match status" value="1"/>
</dbReference>
<dbReference type="Pfam" id="PF03629">
    <property type="entry name" value="SASA"/>
    <property type="match status" value="1"/>
</dbReference>
<dbReference type="Gene3D" id="3.40.50.1110">
    <property type="entry name" value="SGNH hydrolase"/>
    <property type="match status" value="1"/>
</dbReference>
<evidence type="ECO:0000313" key="4">
    <source>
        <dbReference type="EMBL" id="AKD58552.1"/>
    </source>
</evidence>
<name>A0A0E4A1T2_9BACT</name>
<feature type="domain" description="Sialate O-acetylesterase" evidence="2">
    <location>
        <begin position="113"/>
        <end position="332"/>
    </location>
</feature>
<dbReference type="STRING" id="1379870.SD10_15060"/>
<dbReference type="PATRIC" id="fig|1379870.5.peg.3272"/>
<dbReference type="InterPro" id="IPR026444">
    <property type="entry name" value="Secre_tail"/>
</dbReference>
<dbReference type="OrthoDB" id="926075at2"/>
<gene>
    <name evidence="4" type="ORF">SD10_15060</name>
</gene>
<dbReference type="Proteomes" id="UP000033054">
    <property type="component" value="Chromosome"/>
</dbReference>
<dbReference type="SUPFAM" id="SSF49265">
    <property type="entry name" value="Fibronectin type III"/>
    <property type="match status" value="1"/>
</dbReference>
<dbReference type="GO" id="GO:0016788">
    <property type="term" value="F:hydrolase activity, acting on ester bonds"/>
    <property type="evidence" value="ECO:0007669"/>
    <property type="project" value="UniProtKB-ARBA"/>
</dbReference>
<evidence type="ECO:0000259" key="2">
    <source>
        <dbReference type="Pfam" id="PF03629"/>
    </source>
</evidence>
<proteinExistence type="predicted"/>
<protein>
    <submittedName>
        <fullName evidence="4">Uncharacterized protein</fullName>
    </submittedName>
</protein>
<feature type="domain" description="Secretion system C-terminal sorting" evidence="3">
    <location>
        <begin position="598"/>
        <end position="673"/>
    </location>
</feature>
<evidence type="ECO:0000313" key="5">
    <source>
        <dbReference type="Proteomes" id="UP000033054"/>
    </source>
</evidence>
<dbReference type="KEGG" id="srd:SD10_15060"/>
<organism evidence="4 5">
    <name type="scientific">Spirosoma radiotolerans</name>
    <dbReference type="NCBI Taxonomy" id="1379870"/>
    <lineage>
        <taxon>Bacteria</taxon>
        <taxon>Pseudomonadati</taxon>
        <taxon>Bacteroidota</taxon>
        <taxon>Cytophagia</taxon>
        <taxon>Cytophagales</taxon>
        <taxon>Cytophagaceae</taxon>
        <taxon>Spirosoma</taxon>
    </lineage>
</organism>
<dbReference type="InterPro" id="IPR036514">
    <property type="entry name" value="SGNH_hydro_sf"/>
</dbReference>
<dbReference type="InterPro" id="IPR005181">
    <property type="entry name" value="SASA"/>
</dbReference>
<dbReference type="InterPro" id="IPR013783">
    <property type="entry name" value="Ig-like_fold"/>
</dbReference>
<dbReference type="InterPro" id="IPR036116">
    <property type="entry name" value="FN3_sf"/>
</dbReference>
<keyword evidence="1" id="KW-0378">Hydrolase</keyword>
<reference evidence="4 5" key="1">
    <citation type="journal article" date="2014" name="Curr. Microbiol.">
        <title>Spirosoma radiotolerans sp. nov., a gamma-radiation-resistant bacterium isolated from gamma ray-irradiated soil.</title>
        <authorList>
            <person name="Lee J.J."/>
            <person name="Srinivasan S."/>
            <person name="Lim S."/>
            <person name="Joe M."/>
            <person name="Im S."/>
            <person name="Bae S.I."/>
            <person name="Park K.R."/>
            <person name="Han J.H."/>
            <person name="Park S.H."/>
            <person name="Joo B.M."/>
            <person name="Park S.J."/>
            <person name="Kim M.K."/>
        </authorList>
    </citation>
    <scope>NUCLEOTIDE SEQUENCE [LARGE SCALE GENOMIC DNA]</scope>
    <source>
        <strain evidence="4 5">DG5A</strain>
    </source>
</reference>
<dbReference type="HOGENOM" id="CLU_414987_0_0_10"/>
<dbReference type="EMBL" id="CP010429">
    <property type="protein sequence ID" value="AKD58552.1"/>
    <property type="molecule type" value="Genomic_DNA"/>
</dbReference>
<sequence>MVPFRGSAQVSVAFDQWPARLQLYPRDQTSQCAVAIAGRAPVGDVKAVSLVVLRNQLRYQYARTVTDSSTGRFSFKPIIKAELSQYSFQVFVHRATPGDSVQVAIRDSIVCGDVFLIMGQSNAVGRFNENAYKSEFCRTFGVNNGAATYNPADTAWCLTNTTEGANTLWGVELQRYIKEQNGIPTAVINGAVGSTDISSHAIRDASQPASMNNLYGRLYYRVSKAGVASQVKAMIWRQGEAEAANDPDVYSRVFPQLYSYWKKDYPGIKKVYHSQLNLLTNDVIKAGALRDFQRRSKTLFGDNEPIATVGLPGYQGLHYDEVAYRQFGLELYRLVASDFYASADTNNIHSPNLQRLYYSTPKQDEITLEFEPNQEVHWPADTTITNRSNGHKYTQSLSNFIYSDYPNGESGIIKSVTEQGNRLVLKLTKPITAKHLTYLPSSYKDNELGFYAGPVIRNSRGMRALTFYQVPIAPPLAPVADLRAVSIDTTAIKLTWETKSDSIAQWAIERADTGDLFKPLVLLPGTAIMYQDLRKSNQPDSLKLGKIYKYRVRALGNRAESDYSPTVTASLQLVLNVKVGPELELGYTGSLANSSALVYPNPATDQVNVRLPLDWSGDAVSLTLTNEAGKTALQRNYQVPAGTPFLSFSVASVPTGTYVLTMRYKTGGVQCRLVVTH</sequence>
<accession>A0A0E4A1T2</accession>
<dbReference type="AlphaFoldDB" id="A0A0E4A1T2"/>
<evidence type="ECO:0000259" key="3">
    <source>
        <dbReference type="Pfam" id="PF18962"/>
    </source>
</evidence>
<keyword evidence="5" id="KW-1185">Reference proteome</keyword>
<evidence type="ECO:0000256" key="1">
    <source>
        <dbReference type="ARBA" id="ARBA00022801"/>
    </source>
</evidence>
<dbReference type="Gene3D" id="2.60.40.10">
    <property type="entry name" value="Immunoglobulins"/>
    <property type="match status" value="1"/>
</dbReference>
<dbReference type="Pfam" id="PF18962">
    <property type="entry name" value="Por_Secre_tail"/>
    <property type="match status" value="1"/>
</dbReference>